<dbReference type="SUPFAM" id="SSF51735">
    <property type="entry name" value="NAD(P)-binding Rossmann-fold domains"/>
    <property type="match status" value="1"/>
</dbReference>
<comment type="similarity">
    <text evidence="3 13">Belongs to the pyrroline-5-carboxylate reductase family.</text>
</comment>
<comment type="pathway">
    <text evidence="2 13">Amino-acid biosynthesis; L-proline biosynthesis; L-proline from L-glutamate 5-semialdehyde: step 1/1.</text>
</comment>
<dbReference type="Gene3D" id="1.10.3730.10">
    <property type="entry name" value="ProC C-terminal domain-like"/>
    <property type="match status" value="1"/>
</dbReference>
<evidence type="ECO:0000256" key="7">
    <source>
        <dbReference type="ARBA" id="ARBA00022605"/>
    </source>
</evidence>
<dbReference type="Proteomes" id="UP001489004">
    <property type="component" value="Unassembled WGS sequence"/>
</dbReference>
<organism evidence="17 18">
    <name type="scientific">[Myrmecia] bisecta</name>
    <dbReference type="NCBI Taxonomy" id="41462"/>
    <lineage>
        <taxon>Eukaryota</taxon>
        <taxon>Viridiplantae</taxon>
        <taxon>Chlorophyta</taxon>
        <taxon>core chlorophytes</taxon>
        <taxon>Trebouxiophyceae</taxon>
        <taxon>Trebouxiales</taxon>
        <taxon>Trebouxiaceae</taxon>
        <taxon>Myrmecia</taxon>
    </lineage>
</organism>
<keyword evidence="10 13" id="KW-0560">Oxidoreductase</keyword>
<dbReference type="InterPro" id="IPR029036">
    <property type="entry name" value="P5CR_dimer"/>
</dbReference>
<name>A0AAW1PNL6_9CHLO</name>
<dbReference type="EC" id="1.5.1.2" evidence="4 13"/>
<dbReference type="FunFam" id="1.10.3730.10:FF:000001">
    <property type="entry name" value="Pyrroline-5-carboxylate reductase"/>
    <property type="match status" value="1"/>
</dbReference>
<proteinExistence type="inferred from homology"/>
<evidence type="ECO:0000313" key="18">
    <source>
        <dbReference type="Proteomes" id="UP001489004"/>
    </source>
</evidence>
<dbReference type="PANTHER" id="PTHR11645">
    <property type="entry name" value="PYRROLINE-5-CARBOXYLATE REDUCTASE"/>
    <property type="match status" value="1"/>
</dbReference>
<gene>
    <name evidence="17" type="ORF">WJX72_003495</name>
</gene>
<evidence type="ECO:0000313" key="17">
    <source>
        <dbReference type="EMBL" id="KAK9810020.1"/>
    </source>
</evidence>
<evidence type="ECO:0000256" key="4">
    <source>
        <dbReference type="ARBA" id="ARBA00012855"/>
    </source>
</evidence>
<feature type="domain" description="Pyrroline-5-carboxylate reductase catalytic N-terminal" evidence="15">
    <location>
        <begin position="98"/>
        <end position="197"/>
    </location>
</feature>
<keyword evidence="6" id="KW-0963">Cytoplasm</keyword>
<dbReference type="GO" id="GO:0004735">
    <property type="term" value="F:pyrroline-5-carboxylate reductase activity"/>
    <property type="evidence" value="ECO:0007669"/>
    <property type="project" value="UniProtKB-EC"/>
</dbReference>
<evidence type="ECO:0000256" key="10">
    <source>
        <dbReference type="ARBA" id="ARBA00023002"/>
    </source>
</evidence>
<feature type="region of interest" description="Disordered" evidence="14">
    <location>
        <begin position="64"/>
        <end position="98"/>
    </location>
</feature>
<dbReference type="Gene3D" id="3.40.50.720">
    <property type="entry name" value="NAD(P)-binding Rossmann-like Domain"/>
    <property type="match status" value="1"/>
</dbReference>
<comment type="catalytic activity">
    <reaction evidence="12 13">
        <text>L-proline + NADP(+) = (S)-1-pyrroline-5-carboxylate + NADPH + 2 H(+)</text>
        <dbReference type="Rhea" id="RHEA:14109"/>
        <dbReference type="ChEBI" id="CHEBI:15378"/>
        <dbReference type="ChEBI" id="CHEBI:17388"/>
        <dbReference type="ChEBI" id="CHEBI:57783"/>
        <dbReference type="ChEBI" id="CHEBI:58349"/>
        <dbReference type="ChEBI" id="CHEBI:60039"/>
        <dbReference type="EC" id="1.5.1.2"/>
    </reaction>
</comment>
<dbReference type="InterPro" id="IPR036291">
    <property type="entry name" value="NAD(P)-bd_dom_sf"/>
</dbReference>
<dbReference type="Pfam" id="PF14748">
    <property type="entry name" value="P5CR_dimer"/>
    <property type="match status" value="1"/>
</dbReference>
<accession>A0AAW1PNL6</accession>
<dbReference type="EMBL" id="JALJOR010000010">
    <property type="protein sequence ID" value="KAK9810020.1"/>
    <property type="molecule type" value="Genomic_DNA"/>
</dbReference>
<dbReference type="InterPro" id="IPR008927">
    <property type="entry name" value="6-PGluconate_DH-like_C_sf"/>
</dbReference>
<feature type="domain" description="Pyrroline-5-carboxylate reductase dimerisation" evidence="16">
    <location>
        <begin position="260"/>
        <end position="369"/>
    </location>
</feature>
<dbReference type="InterPro" id="IPR028939">
    <property type="entry name" value="P5C_Rdtase_cat_N"/>
</dbReference>
<evidence type="ECO:0000256" key="2">
    <source>
        <dbReference type="ARBA" id="ARBA00005205"/>
    </source>
</evidence>
<evidence type="ECO:0000256" key="9">
    <source>
        <dbReference type="ARBA" id="ARBA00022857"/>
    </source>
</evidence>
<comment type="subcellular location">
    <subcellularLocation>
        <location evidence="1">Cytoplasm</location>
    </subcellularLocation>
</comment>
<keyword evidence="18" id="KW-1185">Reference proteome</keyword>
<evidence type="ECO:0000256" key="3">
    <source>
        <dbReference type="ARBA" id="ARBA00005525"/>
    </source>
</evidence>
<keyword evidence="7 13" id="KW-0028">Amino-acid biosynthesis</keyword>
<evidence type="ECO:0000259" key="15">
    <source>
        <dbReference type="Pfam" id="PF03807"/>
    </source>
</evidence>
<evidence type="ECO:0000256" key="12">
    <source>
        <dbReference type="ARBA" id="ARBA00052690"/>
    </source>
</evidence>
<keyword evidence="8 13" id="KW-0641">Proline biosynthesis</keyword>
<evidence type="ECO:0000256" key="6">
    <source>
        <dbReference type="ARBA" id="ARBA00022490"/>
    </source>
</evidence>
<evidence type="ECO:0000256" key="13">
    <source>
        <dbReference type="RuleBase" id="RU003903"/>
    </source>
</evidence>
<dbReference type="GO" id="GO:0005737">
    <property type="term" value="C:cytoplasm"/>
    <property type="evidence" value="ECO:0007669"/>
    <property type="project" value="UniProtKB-SubCell"/>
</dbReference>
<comment type="catalytic activity">
    <reaction evidence="11">
        <text>L-proline + NAD(+) = (S)-1-pyrroline-5-carboxylate + NADH + 2 H(+)</text>
        <dbReference type="Rhea" id="RHEA:14105"/>
        <dbReference type="ChEBI" id="CHEBI:15378"/>
        <dbReference type="ChEBI" id="CHEBI:17388"/>
        <dbReference type="ChEBI" id="CHEBI:57540"/>
        <dbReference type="ChEBI" id="CHEBI:57945"/>
        <dbReference type="ChEBI" id="CHEBI:60039"/>
        <dbReference type="EC" id="1.5.1.2"/>
    </reaction>
</comment>
<evidence type="ECO:0000256" key="5">
    <source>
        <dbReference type="ARBA" id="ARBA00021413"/>
    </source>
</evidence>
<dbReference type="InterPro" id="IPR000304">
    <property type="entry name" value="Pyrroline-COOH_reductase"/>
</dbReference>
<evidence type="ECO:0000256" key="1">
    <source>
        <dbReference type="ARBA" id="ARBA00004496"/>
    </source>
</evidence>
<dbReference type="NCBIfam" id="TIGR00112">
    <property type="entry name" value="proC"/>
    <property type="match status" value="1"/>
</dbReference>
<dbReference type="AlphaFoldDB" id="A0AAW1PNL6"/>
<sequence length="370" mass="38293">MSPVGCAANAGTAREQARIWGTWPAPGKASFLHTNAGPFSRARLERCQTPERSERNVLARCEDGQQRHAASSALPEMVESESEPDEAPQPQSGVLPDRIGFIGAGQMGEALIRGFVASGISTFDRISASVRSAERQHALNSLGLQVFGNALEGGAADIAANSDVIFLGVKPQYLDGILEALSPHVTPKHLVISIAAGVRVAGLEGGLPEGTRVVRVMPNTPCLIGQAASAYVLGNNATEEDASKTYALMSSVGLAINVEERMMDAVTGLSGSGPAYVFMMVEALADGAVLAGLPRDKALALAAQTVIGAARMVFEASGDGTMTHPAVLKDKVTSPAGTTISGVAELETSGVRGALIRAVRAAARRSEELG</sequence>
<keyword evidence="9 13" id="KW-0521">NADP</keyword>
<dbReference type="Pfam" id="PF03807">
    <property type="entry name" value="F420_oxidored"/>
    <property type="match status" value="1"/>
</dbReference>
<evidence type="ECO:0000256" key="8">
    <source>
        <dbReference type="ARBA" id="ARBA00022650"/>
    </source>
</evidence>
<evidence type="ECO:0000256" key="14">
    <source>
        <dbReference type="SAM" id="MobiDB-lite"/>
    </source>
</evidence>
<dbReference type="PANTHER" id="PTHR11645:SF0">
    <property type="entry name" value="PYRROLINE-5-CARBOXYLATE REDUCTASE 3"/>
    <property type="match status" value="1"/>
</dbReference>
<reference evidence="17 18" key="1">
    <citation type="journal article" date="2024" name="Nat. Commun.">
        <title>Phylogenomics reveals the evolutionary origins of lichenization in chlorophyte algae.</title>
        <authorList>
            <person name="Puginier C."/>
            <person name="Libourel C."/>
            <person name="Otte J."/>
            <person name="Skaloud P."/>
            <person name="Haon M."/>
            <person name="Grisel S."/>
            <person name="Petersen M."/>
            <person name="Berrin J.G."/>
            <person name="Delaux P.M."/>
            <person name="Dal Grande F."/>
            <person name="Keller J."/>
        </authorList>
    </citation>
    <scope>NUCLEOTIDE SEQUENCE [LARGE SCALE GENOMIC DNA]</scope>
    <source>
        <strain evidence="17 18">SAG 2043</strain>
    </source>
</reference>
<comment type="caution">
    <text evidence="17">The sequence shown here is derived from an EMBL/GenBank/DDBJ whole genome shotgun (WGS) entry which is preliminary data.</text>
</comment>
<evidence type="ECO:0000259" key="16">
    <source>
        <dbReference type="Pfam" id="PF14748"/>
    </source>
</evidence>
<dbReference type="GO" id="GO:0055129">
    <property type="term" value="P:L-proline biosynthetic process"/>
    <property type="evidence" value="ECO:0007669"/>
    <property type="project" value="TreeGrafter"/>
</dbReference>
<evidence type="ECO:0000256" key="11">
    <source>
        <dbReference type="ARBA" id="ARBA00050547"/>
    </source>
</evidence>
<dbReference type="FunFam" id="3.40.50.720:FF:000190">
    <property type="entry name" value="Pyrroline-5-carboxylate reductase"/>
    <property type="match status" value="1"/>
</dbReference>
<dbReference type="HAMAP" id="MF_01925">
    <property type="entry name" value="P5C_reductase"/>
    <property type="match status" value="1"/>
</dbReference>
<dbReference type="PROSITE" id="PS00521">
    <property type="entry name" value="P5CR"/>
    <property type="match status" value="1"/>
</dbReference>
<dbReference type="SUPFAM" id="SSF48179">
    <property type="entry name" value="6-phosphogluconate dehydrogenase C-terminal domain-like"/>
    <property type="match status" value="1"/>
</dbReference>
<dbReference type="InterPro" id="IPR053790">
    <property type="entry name" value="P5CR-like_CS"/>
</dbReference>
<protein>
    <recommendedName>
        <fullName evidence="5 13">Pyrroline-5-carboxylate reductase</fullName>
        <ecNumber evidence="4 13">1.5.1.2</ecNumber>
    </recommendedName>
</protein>